<proteinExistence type="predicted"/>
<reference evidence="1" key="1">
    <citation type="submission" date="2020-07" db="EMBL/GenBank/DDBJ databases">
        <title>Multicomponent nature underlies the extraordinary mechanical properties of spider dragline silk.</title>
        <authorList>
            <person name="Kono N."/>
            <person name="Nakamura H."/>
            <person name="Mori M."/>
            <person name="Yoshida Y."/>
            <person name="Ohtoshi R."/>
            <person name="Malay A.D."/>
            <person name="Moran D.A.P."/>
            <person name="Tomita M."/>
            <person name="Numata K."/>
            <person name="Arakawa K."/>
        </authorList>
    </citation>
    <scope>NUCLEOTIDE SEQUENCE</scope>
</reference>
<dbReference type="AlphaFoldDB" id="A0A8X6KV93"/>
<evidence type="ECO:0000313" key="1">
    <source>
        <dbReference type="EMBL" id="GFQ87845.1"/>
    </source>
</evidence>
<dbReference type="OrthoDB" id="6156371at2759"/>
<gene>
    <name evidence="1" type="ORF">TNCT_554001</name>
</gene>
<evidence type="ECO:0000313" key="2">
    <source>
        <dbReference type="Proteomes" id="UP000887116"/>
    </source>
</evidence>
<sequence>MSSWTLGNFRKDGPKAHWFLSRLNKKSSQHCEPITENGKLQYSPTELTTNLIKNYAAIIRPYISSKDRKQTYEKSPTSRPNGSFLLKNDFSYGELPLAASSMKKGKSAGHDEVLAELILHLVSLALRTFLNLINLTLKTRVPHQ</sequence>
<protein>
    <submittedName>
        <fullName evidence="1">Uncharacterized protein</fullName>
    </submittedName>
</protein>
<dbReference type="Proteomes" id="UP000887116">
    <property type="component" value="Unassembled WGS sequence"/>
</dbReference>
<comment type="caution">
    <text evidence="1">The sequence shown here is derived from an EMBL/GenBank/DDBJ whole genome shotgun (WGS) entry which is preliminary data.</text>
</comment>
<keyword evidence="2" id="KW-1185">Reference proteome</keyword>
<dbReference type="EMBL" id="BMAO01013316">
    <property type="protein sequence ID" value="GFQ87845.1"/>
    <property type="molecule type" value="Genomic_DNA"/>
</dbReference>
<accession>A0A8X6KV93</accession>
<organism evidence="1 2">
    <name type="scientific">Trichonephila clavata</name>
    <name type="common">Joro spider</name>
    <name type="synonym">Nephila clavata</name>
    <dbReference type="NCBI Taxonomy" id="2740835"/>
    <lineage>
        <taxon>Eukaryota</taxon>
        <taxon>Metazoa</taxon>
        <taxon>Ecdysozoa</taxon>
        <taxon>Arthropoda</taxon>
        <taxon>Chelicerata</taxon>
        <taxon>Arachnida</taxon>
        <taxon>Araneae</taxon>
        <taxon>Araneomorphae</taxon>
        <taxon>Entelegynae</taxon>
        <taxon>Araneoidea</taxon>
        <taxon>Nephilidae</taxon>
        <taxon>Trichonephila</taxon>
    </lineage>
</organism>
<name>A0A8X6KV93_TRICU</name>